<reference evidence="1 2" key="1">
    <citation type="submission" date="2019-06" db="EMBL/GenBank/DDBJ databases">
        <title>The draft genome of Rhizobium smilacinae PTYR-5.</title>
        <authorList>
            <person name="Liu L."/>
            <person name="Li L."/>
            <person name="Zhang X."/>
        </authorList>
    </citation>
    <scope>NUCLEOTIDE SEQUENCE [LARGE SCALE GENOMIC DNA]</scope>
    <source>
        <strain evidence="1 2">PTYR-5</strain>
    </source>
</reference>
<dbReference type="AlphaFoldDB" id="A0A5C4XGS0"/>
<evidence type="ECO:0000313" key="1">
    <source>
        <dbReference type="EMBL" id="TNM61724.1"/>
    </source>
</evidence>
<dbReference type="EMBL" id="VDMN01000005">
    <property type="protein sequence ID" value="TNM61724.1"/>
    <property type="molecule type" value="Genomic_DNA"/>
</dbReference>
<gene>
    <name evidence="1" type="ORF">FHP24_20930</name>
</gene>
<dbReference type="RefSeq" id="WP_139678171.1">
    <property type="nucleotide sequence ID" value="NZ_VDMN01000005.1"/>
</dbReference>
<comment type="caution">
    <text evidence="1">The sequence shown here is derived from an EMBL/GenBank/DDBJ whole genome shotgun (WGS) entry which is preliminary data.</text>
</comment>
<dbReference type="Proteomes" id="UP000311605">
    <property type="component" value="Unassembled WGS sequence"/>
</dbReference>
<evidence type="ECO:0008006" key="3">
    <source>
        <dbReference type="Google" id="ProtNLM"/>
    </source>
</evidence>
<dbReference type="InterPro" id="IPR019647">
    <property type="entry name" value="PhoP_reg_network_YrbL"/>
</dbReference>
<accession>A0A5C4XGS0</accession>
<name>A0A5C4XGS0_9HYPH</name>
<proteinExistence type="predicted"/>
<keyword evidence="2" id="KW-1185">Reference proteome</keyword>
<sequence>MTQFVLDFVDLEQWRLAGHGASRNLFENRMYPDILIKTVKPSAQTAGGNRKVKSRIYFFKKWRRFGAYMVFRRELEEYLNLARKFGGERKKLPIAKIFGFVQTSQGLGMIVERVASRDGSLAPTLRRIIQERRFEQKHLDALNEFFREATRFHIVLMDCNLGNFVWSDAQDGDPRVICVDGTGEKSPVGLYATSNLLNRIKLRRYQARLHGQIRKQAETAGINVSSLIGMST</sequence>
<dbReference type="OrthoDB" id="5421848at2"/>
<evidence type="ECO:0000313" key="2">
    <source>
        <dbReference type="Proteomes" id="UP000311605"/>
    </source>
</evidence>
<dbReference type="Pfam" id="PF10707">
    <property type="entry name" value="YrbL-PhoP_reg"/>
    <property type="match status" value="1"/>
</dbReference>
<protein>
    <recommendedName>
        <fullName evidence="3">PhoP regulatory network protein YrbL</fullName>
    </recommendedName>
</protein>
<organism evidence="1 2">
    <name type="scientific">Aliirhizobium smilacinae</name>
    <dbReference type="NCBI Taxonomy" id="1395944"/>
    <lineage>
        <taxon>Bacteria</taxon>
        <taxon>Pseudomonadati</taxon>
        <taxon>Pseudomonadota</taxon>
        <taxon>Alphaproteobacteria</taxon>
        <taxon>Hyphomicrobiales</taxon>
        <taxon>Rhizobiaceae</taxon>
        <taxon>Aliirhizobium</taxon>
    </lineage>
</organism>